<feature type="domain" description="Arrestin C-terminal-like" evidence="2">
    <location>
        <begin position="336"/>
        <end position="477"/>
    </location>
</feature>
<reference evidence="3 4" key="1">
    <citation type="submission" date="2023-10" db="EMBL/GenBank/DDBJ databases">
        <title>Draft Genome Sequence of Candida saopaulonensis from a very Premature Infant with Sepsis.</title>
        <authorList>
            <person name="Ning Y."/>
            <person name="Dai R."/>
            <person name="Xiao M."/>
            <person name="Xu Y."/>
            <person name="Yan Q."/>
            <person name="Zhang L."/>
        </authorList>
    </citation>
    <scope>NUCLEOTIDE SEQUENCE [LARGE SCALE GENOMIC DNA]</scope>
    <source>
        <strain evidence="3 4">19XY460</strain>
    </source>
</reference>
<dbReference type="GeneID" id="88174380"/>
<dbReference type="InterPro" id="IPR011021">
    <property type="entry name" value="Arrestin-like_N"/>
</dbReference>
<organism evidence="3 4">
    <name type="scientific">Australozyma saopauloensis</name>
    <dbReference type="NCBI Taxonomy" id="291208"/>
    <lineage>
        <taxon>Eukaryota</taxon>
        <taxon>Fungi</taxon>
        <taxon>Dikarya</taxon>
        <taxon>Ascomycota</taxon>
        <taxon>Saccharomycotina</taxon>
        <taxon>Pichiomycetes</taxon>
        <taxon>Metschnikowiaceae</taxon>
        <taxon>Australozyma</taxon>
    </lineage>
</organism>
<gene>
    <name evidence="3" type="ORF">PUMCH_003316</name>
</gene>
<dbReference type="RefSeq" id="XP_062878356.1">
    <property type="nucleotide sequence ID" value="XM_063022286.1"/>
</dbReference>
<dbReference type="InterPro" id="IPR050357">
    <property type="entry name" value="Arrestin_domain-protein"/>
</dbReference>
<keyword evidence="4" id="KW-1185">Reference proteome</keyword>
<dbReference type="GO" id="GO:0031625">
    <property type="term" value="F:ubiquitin protein ligase binding"/>
    <property type="evidence" value="ECO:0007669"/>
    <property type="project" value="TreeGrafter"/>
</dbReference>
<dbReference type="PANTHER" id="PTHR11188">
    <property type="entry name" value="ARRESTIN DOMAIN CONTAINING PROTEIN"/>
    <property type="match status" value="1"/>
</dbReference>
<proteinExistence type="predicted"/>
<dbReference type="GO" id="GO:0005886">
    <property type="term" value="C:plasma membrane"/>
    <property type="evidence" value="ECO:0007669"/>
    <property type="project" value="TreeGrafter"/>
</dbReference>
<dbReference type="GO" id="GO:0005829">
    <property type="term" value="C:cytosol"/>
    <property type="evidence" value="ECO:0007669"/>
    <property type="project" value="TreeGrafter"/>
</dbReference>
<dbReference type="SMART" id="SM01017">
    <property type="entry name" value="Arrestin_C"/>
    <property type="match status" value="1"/>
</dbReference>
<evidence type="ECO:0000256" key="1">
    <source>
        <dbReference type="SAM" id="MobiDB-lite"/>
    </source>
</evidence>
<feature type="region of interest" description="Disordered" evidence="1">
    <location>
        <begin position="606"/>
        <end position="649"/>
    </location>
</feature>
<name>A0AAX4HC31_9ASCO</name>
<dbReference type="Proteomes" id="UP001338582">
    <property type="component" value="Chromosome 4"/>
</dbReference>
<feature type="region of interest" description="Disordered" evidence="1">
    <location>
        <begin position="510"/>
        <end position="538"/>
    </location>
</feature>
<evidence type="ECO:0000313" key="3">
    <source>
        <dbReference type="EMBL" id="WPK25974.1"/>
    </source>
</evidence>
<dbReference type="Pfam" id="PF00339">
    <property type="entry name" value="Arrestin_N"/>
    <property type="match status" value="1"/>
</dbReference>
<evidence type="ECO:0000259" key="2">
    <source>
        <dbReference type="SMART" id="SM01017"/>
    </source>
</evidence>
<feature type="region of interest" description="Disordered" evidence="1">
    <location>
        <begin position="162"/>
        <end position="189"/>
    </location>
</feature>
<dbReference type="GO" id="GO:0030674">
    <property type="term" value="F:protein-macromolecule adaptor activity"/>
    <property type="evidence" value="ECO:0007669"/>
    <property type="project" value="TreeGrafter"/>
</dbReference>
<sequence length="668" mass="74104">MFHSHSHSKDLAYFDIRLKGSHKNTILVKGNEFEVENIPIEGHVKISTKEDLHIKRISLLLVGEFTTEYYPKSNEYIMNQAVERNCVLKVFWNNLLCSPQGELVFGDFGDLIAKYHKVVNRGRKSRDNSQWNLLVLSPRTPGGSLPDPEALNRSILNLANGNGRASSPMRGNGARFDISSPSGLDSGENSSANLTDYFASATNGSNTPKSNSRPAFLRTKSHPTVFKNHEKSLISIPRSGIDGTPFPAAALSKSDSHSFLLPEGNYSMPFFIHLPSNIPESVEGLSCGKIRYKLECNIERGRFERSFKKANHVIIARTLSSRNVNLTDSIDFSNTWPGKLDFQVSMTRRAVALGTAVPVKLVIVPLIKGLKFHSFSAELVQHSHVTGLAGKSSEYEDIIDKQKLNCHEPFFGEDHWKLQGYYHLPNSLSKATQTCTLKNDIISVKHAIRAIIHIRNADGHISELRAHLPVNVFLSPTHGHVTATHLEVDSHGYFTADNTGNRQDLLFPSRELETPNDSGNDSDASEEPEFSDTEDAPPLYQQHSKDLLYDQSSGQSVLEQLRQNGSLAALVSLSDREGPKSGLNSRVGSPAINLLQLLSIPCYEDALEGDSDDNGEGPAPDYEYDLSTPRSLSFGNLKRPDYSSRSASTSDILLARDRHAKKKFFFHK</sequence>
<accession>A0AAX4HC31</accession>
<feature type="compositionally biased region" description="Acidic residues" evidence="1">
    <location>
        <begin position="606"/>
        <end position="615"/>
    </location>
</feature>
<dbReference type="AlphaFoldDB" id="A0AAX4HC31"/>
<dbReference type="Gene3D" id="2.60.40.640">
    <property type="match status" value="1"/>
</dbReference>
<dbReference type="InterPro" id="IPR014752">
    <property type="entry name" value="Arrestin-like_C"/>
</dbReference>
<dbReference type="PANTHER" id="PTHR11188:SF17">
    <property type="entry name" value="FI21816P1"/>
    <property type="match status" value="1"/>
</dbReference>
<protein>
    <recommendedName>
        <fullName evidence="2">Arrestin C-terminal-like domain-containing protein</fullName>
    </recommendedName>
</protein>
<feature type="compositionally biased region" description="Acidic residues" evidence="1">
    <location>
        <begin position="523"/>
        <end position="535"/>
    </location>
</feature>
<evidence type="ECO:0000313" key="4">
    <source>
        <dbReference type="Proteomes" id="UP001338582"/>
    </source>
</evidence>
<dbReference type="GO" id="GO:0070086">
    <property type="term" value="P:ubiquitin-dependent endocytosis"/>
    <property type="evidence" value="ECO:0007669"/>
    <property type="project" value="TreeGrafter"/>
</dbReference>
<dbReference type="Pfam" id="PF02752">
    <property type="entry name" value="Arrestin_C"/>
    <property type="match status" value="1"/>
</dbReference>
<dbReference type="KEGG" id="asau:88174380"/>
<dbReference type="EMBL" id="CP138897">
    <property type="protein sequence ID" value="WPK25974.1"/>
    <property type="molecule type" value="Genomic_DNA"/>
</dbReference>
<dbReference type="InterPro" id="IPR011022">
    <property type="entry name" value="Arrestin_C-like"/>
</dbReference>
<feature type="compositionally biased region" description="Polar residues" evidence="1">
    <location>
        <begin position="179"/>
        <end position="189"/>
    </location>
</feature>